<dbReference type="InterPro" id="IPR023584">
    <property type="entry name" value="Ribosome_recyc_fac_dom"/>
</dbReference>
<dbReference type="Gene3D" id="3.30.1360.40">
    <property type="match status" value="1"/>
</dbReference>
<evidence type="ECO:0000259" key="4">
    <source>
        <dbReference type="Pfam" id="PF01765"/>
    </source>
</evidence>
<keyword evidence="2 3" id="KW-0648">Protein biosynthesis</keyword>
<dbReference type="InterPro" id="IPR002661">
    <property type="entry name" value="Ribosome_recyc_fac"/>
</dbReference>
<dbReference type="CDD" id="cd00520">
    <property type="entry name" value="RRF"/>
    <property type="match status" value="1"/>
</dbReference>
<comment type="function">
    <text evidence="3">Responsible for the release of ribosomes from messenger RNA at the termination of protein biosynthesis. May increase the efficiency of translation by recycling ribosomes from one round of translation to another.</text>
</comment>
<dbReference type="Pfam" id="PF01765">
    <property type="entry name" value="RRF"/>
    <property type="match status" value="1"/>
</dbReference>
<dbReference type="SUPFAM" id="SSF55194">
    <property type="entry name" value="Ribosome recycling factor, RRF"/>
    <property type="match status" value="1"/>
</dbReference>
<comment type="similarity">
    <text evidence="1 3">Belongs to the RRF family.</text>
</comment>
<evidence type="ECO:0000313" key="5">
    <source>
        <dbReference type="EMBL" id="KEC66647.1"/>
    </source>
</evidence>
<dbReference type="InterPro" id="IPR036191">
    <property type="entry name" value="RRF_sf"/>
</dbReference>
<dbReference type="Proteomes" id="UP000027143">
    <property type="component" value="Unassembled WGS sequence"/>
</dbReference>
<evidence type="ECO:0000256" key="1">
    <source>
        <dbReference type="ARBA" id="ARBA00005912"/>
    </source>
</evidence>
<proteinExistence type="inferred from homology"/>
<dbReference type="HAMAP" id="MF_00040">
    <property type="entry name" value="RRF"/>
    <property type="match status" value="1"/>
</dbReference>
<keyword evidence="3" id="KW-0963">Cytoplasm</keyword>
<evidence type="ECO:0000313" key="6">
    <source>
        <dbReference type="Proteomes" id="UP000027143"/>
    </source>
</evidence>
<organism evidence="5 6">
    <name type="scientific">Bartonella quintana JK 68</name>
    <dbReference type="NCBI Taxonomy" id="1134503"/>
    <lineage>
        <taxon>Bacteria</taxon>
        <taxon>Pseudomonadati</taxon>
        <taxon>Pseudomonadota</taxon>
        <taxon>Alphaproteobacteria</taxon>
        <taxon>Hyphomicrobiales</taxon>
        <taxon>Bartonellaceae</taxon>
        <taxon>Bartonella</taxon>
    </lineage>
</organism>
<dbReference type="NCBIfam" id="TIGR00496">
    <property type="entry name" value="frr"/>
    <property type="match status" value="1"/>
</dbReference>
<reference evidence="5 6" key="1">
    <citation type="submission" date="2012-04" db="EMBL/GenBank/DDBJ databases">
        <title>The Genome Sequence of Bartonella quintana JK 68.</title>
        <authorList>
            <consortium name="The Broad Institute Genome Sequencing Platform"/>
            <consortium name="The Broad Institute Genome Sequencing Center for Infectious Disease"/>
            <person name="Feldgarden M."/>
            <person name="Kirby J."/>
            <person name="Kosoy M."/>
            <person name="Birtles R."/>
            <person name="Probert W.S."/>
            <person name="Chiaraviglio L."/>
            <person name="Walker B."/>
            <person name="Young S.K."/>
            <person name="Zeng Q."/>
            <person name="Gargeya S."/>
            <person name="Fitzgerald M."/>
            <person name="Haas B."/>
            <person name="Abouelleil A."/>
            <person name="Alvarado L."/>
            <person name="Arachchi H.M."/>
            <person name="Berlin A.M."/>
            <person name="Chapman S.B."/>
            <person name="Goldberg J."/>
            <person name="Griggs A."/>
            <person name="Gujja S."/>
            <person name="Hansen M."/>
            <person name="Howarth C."/>
            <person name="Imamovic A."/>
            <person name="Larimer J."/>
            <person name="McCowen C."/>
            <person name="Montmayeur A."/>
            <person name="Murphy C."/>
            <person name="Neiman D."/>
            <person name="Pearson M."/>
            <person name="Priest M."/>
            <person name="Roberts A."/>
            <person name="Saif S."/>
            <person name="Shea T."/>
            <person name="Sisk P."/>
            <person name="Sykes S."/>
            <person name="Wortman J."/>
            <person name="Nusbaum C."/>
            <person name="Birren B."/>
        </authorList>
    </citation>
    <scope>NUCLEOTIDE SEQUENCE [LARGE SCALE GENOMIC DNA]</scope>
    <source>
        <strain evidence="5 6">JK 68</strain>
    </source>
</reference>
<keyword evidence="6" id="KW-1185">Reference proteome</keyword>
<accession>A0ABR4SQI1</accession>
<dbReference type="PANTHER" id="PTHR20982:SF3">
    <property type="entry name" value="MITOCHONDRIAL RIBOSOME RECYCLING FACTOR PSEUDO 1"/>
    <property type="match status" value="1"/>
</dbReference>
<feature type="domain" description="Ribosome recycling factor" evidence="4">
    <location>
        <begin position="45"/>
        <end position="208"/>
    </location>
</feature>
<comment type="caution">
    <text evidence="5">The sequence shown here is derived from an EMBL/GenBank/DDBJ whole genome shotgun (WGS) entry which is preliminary data.</text>
</comment>
<protein>
    <recommendedName>
        <fullName evidence="3">Ribosome-recycling factor</fullName>
        <shortName evidence="3">RRF</shortName>
    </recommendedName>
    <alternativeName>
        <fullName evidence="3">Ribosome-releasing factor</fullName>
    </alternativeName>
</protein>
<gene>
    <name evidence="3" type="primary">frr</name>
    <name evidence="5" type="ORF">O7U_00398</name>
</gene>
<sequence length="210" mass="23500">MEQDGLQWYRNEGNLQGVIIGDRNMNVLSIMDDLKRRMDGAISAFQHELGGLRTGRASASLLEPLTVEAYGSVVHINQVANISVPEPRMLSVSVWDKTMVGAVERAIRDSGLGLNPITDGMNLRIPLPELNEERRKELVKIAHQYAEQARVATRHVRRDGMDNLKKLEKEGEISQDEAHGLSEKVQKLTDETIANIDKILAVKESEIMHV</sequence>
<evidence type="ECO:0000256" key="3">
    <source>
        <dbReference type="HAMAP-Rule" id="MF_00040"/>
    </source>
</evidence>
<comment type="subcellular location">
    <subcellularLocation>
        <location evidence="3">Cytoplasm</location>
    </subcellularLocation>
</comment>
<dbReference type="PANTHER" id="PTHR20982">
    <property type="entry name" value="RIBOSOME RECYCLING FACTOR"/>
    <property type="match status" value="1"/>
</dbReference>
<dbReference type="Gene3D" id="1.10.132.20">
    <property type="entry name" value="Ribosome-recycling factor"/>
    <property type="match status" value="1"/>
</dbReference>
<dbReference type="EMBL" id="AHPD01000004">
    <property type="protein sequence ID" value="KEC66647.1"/>
    <property type="molecule type" value="Genomic_DNA"/>
</dbReference>
<name>A0ABR4SQI1_BARQI</name>
<evidence type="ECO:0000256" key="2">
    <source>
        <dbReference type="ARBA" id="ARBA00022917"/>
    </source>
</evidence>